<dbReference type="CDD" id="cd11715">
    <property type="entry name" value="THUMP_AdoMetMT"/>
    <property type="match status" value="1"/>
</dbReference>
<organism evidence="6 7">
    <name type="scientific">Gulbenkiania indica</name>
    <dbReference type="NCBI Taxonomy" id="375574"/>
    <lineage>
        <taxon>Bacteria</taxon>
        <taxon>Pseudomonadati</taxon>
        <taxon>Pseudomonadota</taxon>
        <taxon>Betaproteobacteria</taxon>
        <taxon>Neisseriales</taxon>
        <taxon>Chromobacteriaceae</taxon>
        <taxon>Gulbenkiania</taxon>
    </lineage>
</organism>
<feature type="compositionally biased region" description="Basic and acidic residues" evidence="4">
    <location>
        <begin position="13"/>
        <end position="23"/>
    </location>
</feature>
<dbReference type="Proteomes" id="UP000243535">
    <property type="component" value="Unassembled WGS sequence"/>
</dbReference>
<gene>
    <name evidence="6" type="ORF">Ga0061063_2747</name>
</gene>
<dbReference type="GO" id="GO:0070043">
    <property type="term" value="F:rRNA (guanine-N7-)-methyltransferase activity"/>
    <property type="evidence" value="ECO:0007669"/>
    <property type="project" value="TreeGrafter"/>
</dbReference>
<dbReference type="InterPro" id="IPR029063">
    <property type="entry name" value="SAM-dependent_MTases_sf"/>
</dbReference>
<dbReference type="PANTHER" id="PTHR47313">
    <property type="entry name" value="RIBOSOMAL RNA LARGE SUBUNIT METHYLTRANSFERASE K/L"/>
    <property type="match status" value="1"/>
</dbReference>
<keyword evidence="3" id="KW-0694">RNA-binding</keyword>
<evidence type="ECO:0000313" key="7">
    <source>
        <dbReference type="Proteomes" id="UP000243535"/>
    </source>
</evidence>
<dbReference type="Pfam" id="PF01170">
    <property type="entry name" value="UPF0020"/>
    <property type="match status" value="1"/>
</dbReference>
<dbReference type="Pfam" id="PF02926">
    <property type="entry name" value="THUMP"/>
    <property type="match status" value="1"/>
</dbReference>
<feature type="compositionally biased region" description="Basic and acidic residues" evidence="4">
    <location>
        <begin position="177"/>
        <end position="193"/>
    </location>
</feature>
<dbReference type="STRING" id="375574.GCA_001418035_02519"/>
<dbReference type="AlphaFoldDB" id="A0A0K6H6Q3"/>
<dbReference type="SUPFAM" id="SSF53335">
    <property type="entry name" value="S-adenosyl-L-methionine-dependent methyltransferases"/>
    <property type="match status" value="1"/>
</dbReference>
<evidence type="ECO:0000256" key="4">
    <source>
        <dbReference type="SAM" id="MobiDB-lite"/>
    </source>
</evidence>
<feature type="domain" description="THUMP" evidence="5">
    <location>
        <begin position="312"/>
        <end position="423"/>
    </location>
</feature>
<dbReference type="OrthoDB" id="9809404at2"/>
<feature type="compositionally biased region" description="Low complexity" evidence="4">
    <location>
        <begin position="164"/>
        <end position="173"/>
    </location>
</feature>
<evidence type="ECO:0000256" key="1">
    <source>
        <dbReference type="ARBA" id="ARBA00022603"/>
    </source>
</evidence>
<evidence type="ECO:0000259" key="5">
    <source>
        <dbReference type="PROSITE" id="PS51165"/>
    </source>
</evidence>
<keyword evidence="7" id="KW-1185">Reference proteome</keyword>
<dbReference type="EMBL" id="CYHA01000009">
    <property type="protein sequence ID" value="CUA86661.1"/>
    <property type="molecule type" value="Genomic_DNA"/>
</dbReference>
<feature type="compositionally biased region" description="Basic and acidic residues" evidence="4">
    <location>
        <begin position="153"/>
        <end position="163"/>
    </location>
</feature>
<dbReference type="SMART" id="SM00981">
    <property type="entry name" value="THUMP"/>
    <property type="match status" value="1"/>
</dbReference>
<feature type="compositionally biased region" description="Basic and acidic residues" evidence="4">
    <location>
        <begin position="52"/>
        <end position="68"/>
    </location>
</feature>
<dbReference type="GO" id="GO:0008990">
    <property type="term" value="F:rRNA (guanine-N2-)-methyltransferase activity"/>
    <property type="evidence" value="ECO:0007669"/>
    <property type="project" value="TreeGrafter"/>
</dbReference>
<dbReference type="Gene3D" id="3.40.50.150">
    <property type="entry name" value="Vaccinia Virus protein VP39"/>
    <property type="match status" value="1"/>
</dbReference>
<dbReference type="PANTHER" id="PTHR47313:SF1">
    <property type="entry name" value="RIBOSOMAL RNA LARGE SUBUNIT METHYLTRANSFERASE K_L"/>
    <property type="match status" value="1"/>
</dbReference>
<evidence type="ECO:0000256" key="3">
    <source>
        <dbReference type="PROSITE-ProRule" id="PRU00529"/>
    </source>
</evidence>
<feature type="compositionally biased region" description="Basic residues" evidence="4">
    <location>
        <begin position="1"/>
        <end position="12"/>
    </location>
</feature>
<feature type="region of interest" description="Disordered" evidence="4">
    <location>
        <begin position="1"/>
        <end position="258"/>
    </location>
</feature>
<dbReference type="Gene3D" id="3.30.2130.30">
    <property type="match status" value="1"/>
</dbReference>
<dbReference type="GO" id="GO:0003723">
    <property type="term" value="F:RNA binding"/>
    <property type="evidence" value="ECO:0007669"/>
    <property type="project" value="UniProtKB-UniRule"/>
</dbReference>
<dbReference type="PROSITE" id="PS00092">
    <property type="entry name" value="N6_MTASE"/>
    <property type="match status" value="1"/>
</dbReference>
<name>A0A0K6H6Q3_9NEIS</name>
<evidence type="ECO:0000313" key="6">
    <source>
        <dbReference type="EMBL" id="CUA86661.1"/>
    </source>
</evidence>
<dbReference type="PROSITE" id="PS51165">
    <property type="entry name" value="THUMP"/>
    <property type="match status" value="1"/>
</dbReference>
<accession>A0A0K6H6Q3</accession>
<proteinExistence type="predicted"/>
<dbReference type="InterPro" id="IPR002052">
    <property type="entry name" value="DNA_methylase_N6_adenine_CS"/>
</dbReference>
<reference evidence="7" key="1">
    <citation type="submission" date="2015-08" db="EMBL/GenBank/DDBJ databases">
        <authorList>
            <person name="Varghese N."/>
        </authorList>
    </citation>
    <scope>NUCLEOTIDE SEQUENCE [LARGE SCALE GENOMIC DNA]</scope>
    <source>
        <strain evidence="7">DSM 17901</strain>
    </source>
</reference>
<dbReference type="InterPro" id="IPR000241">
    <property type="entry name" value="RlmKL-like_Mtase"/>
</dbReference>
<dbReference type="InterPro" id="IPR054170">
    <property type="entry name" value="RlmL_1st"/>
</dbReference>
<dbReference type="InterPro" id="IPR004114">
    <property type="entry name" value="THUMP_dom"/>
</dbReference>
<dbReference type="PRINTS" id="PR00507">
    <property type="entry name" value="N12N6MTFRASE"/>
</dbReference>
<keyword evidence="1 6" id="KW-0489">Methyltransferase</keyword>
<protein>
    <submittedName>
        <fullName evidence="6">23S rRNA G2445 N2-methylase RlmL</fullName>
    </submittedName>
</protein>
<keyword evidence="2" id="KW-0808">Transferase</keyword>
<sequence>MANFRSRQRAHLRRDPTLRKEGPDAVADGKPAAKGPADRKGLPPRSGPKPPYAKDARRSAPEDRDAPRAGKPAQGERNAPRAGKPSGFGPGKDKPQGPRPPYADSRPAQTGEAPRARPQGPRPGGPRPAYDKTRGAGPQGGPRPPYAQGRGPSGREETERKPADAAAPSPARALFSRPDRPPQADRPRNERHTGSTVPPGPRAPYDRSPSPEAGERPRALFSRPRPEGQIPPARPDAEREARRPFPASRPPRGDDAPLAQREVASSLQGRLAMFAPCPRGLEEVLTTELAAVGASDIRATEGGVGFAGDMATLMRANLESRTASRILVRLAEGGYRTEDDLYRLALAVDWPRFFDVDRTIKIKTDGIGSTVRSLDFVSLKVKDAVCDRFRQARLGRPSVDTRSPDIRLQMFLRRDRATLYLDTSGEALFKRGWREETGEAPLRENLAAGILLLAGYDGTQSLLDPMCGSGTFLVEAADIALNRAPGRLRQFAFERLRNFDAVTWESVRTAARLAERPAVPLAIRGSDRDPAMVEIARRNLAHAGLEGCVVLTVAEVTETRPDAPSGLIVTNPPYGVRLEEQAALVAWYPELGSWLKQYFAGWTAHFLTADAEFPGHIRLSPKRRTPLYNGSLACRLYGIRMVEGSARREKAEPTE</sequence>
<dbReference type="Pfam" id="PF22020">
    <property type="entry name" value="RlmL_1st"/>
    <property type="match status" value="1"/>
</dbReference>
<evidence type="ECO:0000256" key="2">
    <source>
        <dbReference type="ARBA" id="ARBA00022679"/>
    </source>
</evidence>